<evidence type="ECO:0000313" key="1">
    <source>
        <dbReference type="EMBL" id="GAI11279.1"/>
    </source>
</evidence>
<name>X1MY28_9ZZZZ</name>
<sequence length="107" mass="12250">MNLTDKIEQRTVDFGKGNRTVTVVIAPLTKKEAREMFPYRPYHRKYAESKFGGNTRTDDSALLLSEDARRCVMCTAPTRKEYLEENVCPDCNGRSEYNGVNPREAVK</sequence>
<protein>
    <submittedName>
        <fullName evidence="1">Uncharacterized protein</fullName>
    </submittedName>
</protein>
<reference evidence="1" key="1">
    <citation type="journal article" date="2014" name="Front. Microbiol.">
        <title>High frequency of phylogenetically diverse reductive dehalogenase-homologous genes in deep subseafloor sedimentary metagenomes.</title>
        <authorList>
            <person name="Kawai M."/>
            <person name="Futagami T."/>
            <person name="Toyoda A."/>
            <person name="Takaki Y."/>
            <person name="Nishi S."/>
            <person name="Hori S."/>
            <person name="Arai W."/>
            <person name="Tsubouchi T."/>
            <person name="Morono Y."/>
            <person name="Uchiyama I."/>
            <person name="Ito T."/>
            <person name="Fujiyama A."/>
            <person name="Inagaki F."/>
            <person name="Takami H."/>
        </authorList>
    </citation>
    <scope>NUCLEOTIDE SEQUENCE</scope>
    <source>
        <strain evidence="1">Expedition CK06-06</strain>
    </source>
</reference>
<dbReference type="AlphaFoldDB" id="X1MY28"/>
<dbReference type="EMBL" id="BARV01011714">
    <property type="protein sequence ID" value="GAI11279.1"/>
    <property type="molecule type" value="Genomic_DNA"/>
</dbReference>
<gene>
    <name evidence="1" type="ORF">S06H3_22068</name>
</gene>
<comment type="caution">
    <text evidence="1">The sequence shown here is derived from an EMBL/GenBank/DDBJ whole genome shotgun (WGS) entry which is preliminary data.</text>
</comment>
<proteinExistence type="predicted"/>
<organism evidence="1">
    <name type="scientific">marine sediment metagenome</name>
    <dbReference type="NCBI Taxonomy" id="412755"/>
    <lineage>
        <taxon>unclassified sequences</taxon>
        <taxon>metagenomes</taxon>
        <taxon>ecological metagenomes</taxon>
    </lineage>
</organism>
<accession>X1MY28</accession>